<dbReference type="InterPro" id="IPR036388">
    <property type="entry name" value="WH-like_DNA-bd_sf"/>
</dbReference>
<dbReference type="Proteomes" id="UP000076858">
    <property type="component" value="Unassembled WGS sequence"/>
</dbReference>
<gene>
    <name evidence="10" type="ORF">APZ42_013222</name>
</gene>
<dbReference type="GO" id="GO:0005654">
    <property type="term" value="C:nucleoplasm"/>
    <property type="evidence" value="ECO:0007669"/>
    <property type="project" value="UniProtKB-ARBA"/>
</dbReference>
<evidence type="ECO:0000256" key="8">
    <source>
        <dbReference type="SAM" id="MobiDB-lite"/>
    </source>
</evidence>
<evidence type="ECO:0000256" key="3">
    <source>
        <dbReference type="ARBA" id="ARBA00022478"/>
    </source>
</evidence>
<dbReference type="Gene3D" id="1.10.10.10">
    <property type="entry name" value="Winged helix-like DNA-binding domain superfamily/Winged helix DNA-binding domain"/>
    <property type="match status" value="2"/>
</dbReference>
<dbReference type="InterPro" id="IPR016049">
    <property type="entry name" value="RNA_pol_Rpc34-like"/>
</dbReference>
<sequence length="326" mass="36446">MASPVVIKKEKVDEPRPSPSADAGEGQTEAEIECRMIELMGEFPKGINDKILETDMPNVDKKVKVAILNRLLSQEKVNIFRAAVTKELFWCLKQQPTSKLKGVDSEEKIVMRIIEEAGNKGIWNRDIRTKSSLNQTTLNKILKALEGKKLIKSVSSVSAAKKKVYMLFNLQPDRSVTGGSWYSDNEFESELVDVLNQQCYRILQQKAEGAKQKPLEGPLIVRNASFLSSKEICQIISDLKIVKFNLTVEDIETILDTLVYDGKIEMSSTTDGYSDGQVKTYRTVEKILSSAGIVRIPCGVCPVIKMCGTVGAVQPKNCVYYDQWLD</sequence>
<keyword evidence="11" id="KW-1185">Reference proteome</keyword>
<keyword evidence="4 7" id="KW-0804">Transcription</keyword>
<dbReference type="OrthoDB" id="613763at2759"/>
<reference evidence="10 11" key="2">
    <citation type="submission" date="2016-03" db="EMBL/GenBank/DDBJ databases">
        <title>EvidentialGene: Evidence-directed Construction of Genes on Genomes.</title>
        <authorList>
            <person name="Gilbert D.G."/>
            <person name="Choi J.-H."/>
            <person name="Mockaitis K."/>
            <person name="Colbourne J."/>
            <person name="Pfrender M."/>
        </authorList>
    </citation>
    <scope>NUCLEOTIDE SEQUENCE [LARGE SCALE GENOMIC DNA]</scope>
    <source>
        <strain evidence="10 11">Xinb3</strain>
        <tissue evidence="10">Complete organism</tissue>
    </source>
</reference>
<dbReference type="FunFam" id="1.10.10.10:FF:000237">
    <property type="entry name" value="DNA-directed RNA polymerase III subunit RPC6"/>
    <property type="match status" value="1"/>
</dbReference>
<dbReference type="SUPFAM" id="SSF46785">
    <property type="entry name" value="Winged helix' DNA-binding domain"/>
    <property type="match status" value="2"/>
</dbReference>
<evidence type="ECO:0000256" key="1">
    <source>
        <dbReference type="ARBA" id="ARBA00004123"/>
    </source>
</evidence>
<organism evidence="9">
    <name type="scientific">Daphnia magna</name>
    <dbReference type="NCBI Taxonomy" id="35525"/>
    <lineage>
        <taxon>Eukaryota</taxon>
        <taxon>Metazoa</taxon>
        <taxon>Ecdysozoa</taxon>
        <taxon>Arthropoda</taxon>
        <taxon>Crustacea</taxon>
        <taxon>Branchiopoda</taxon>
        <taxon>Diplostraca</taxon>
        <taxon>Cladocera</taxon>
        <taxon>Anomopoda</taxon>
        <taxon>Daphniidae</taxon>
        <taxon>Daphnia</taxon>
    </lineage>
</organism>
<dbReference type="GO" id="GO:0006383">
    <property type="term" value="P:transcription by RNA polymerase III"/>
    <property type="evidence" value="ECO:0007669"/>
    <property type="project" value="UniProtKB-UniRule"/>
</dbReference>
<evidence type="ECO:0000256" key="5">
    <source>
        <dbReference type="ARBA" id="ARBA00023242"/>
    </source>
</evidence>
<name>A0A0P6DEG8_9CRUS</name>
<accession>A0A0P6DEG8</accession>
<comment type="subcellular location">
    <subcellularLocation>
        <location evidence="1 7">Nucleus</location>
    </subcellularLocation>
</comment>
<proteinExistence type="inferred from homology"/>
<reference evidence="9" key="1">
    <citation type="submission" date="2015-10" db="EMBL/GenBank/DDBJ databases">
        <title>EvidentialGene: Evidence-directed Construction of Complete mRNA Transcriptomes without Genomes.</title>
        <authorList>
            <person name="Gilbert D.G."/>
        </authorList>
    </citation>
    <scope>NUCLEOTIDE SEQUENCE</scope>
</reference>
<dbReference type="EMBL" id="GDIQ01078758">
    <property type="protein sequence ID" value="JAN15979.1"/>
    <property type="molecule type" value="Transcribed_RNA"/>
</dbReference>
<dbReference type="InterPro" id="IPR036390">
    <property type="entry name" value="WH_DNA-bd_sf"/>
</dbReference>
<dbReference type="PANTHER" id="PTHR12780">
    <property type="entry name" value="RNA POLYMERASE III DNA DIRECTED , 39KD SUBUNIT-RELATED"/>
    <property type="match status" value="1"/>
</dbReference>
<evidence type="ECO:0000313" key="10">
    <source>
        <dbReference type="EMBL" id="KZS20210.1"/>
    </source>
</evidence>
<dbReference type="STRING" id="35525.A0A0P6DEG8"/>
<evidence type="ECO:0000256" key="6">
    <source>
        <dbReference type="ARBA" id="ARBA00055148"/>
    </source>
</evidence>
<dbReference type="GO" id="GO:0005666">
    <property type="term" value="C:RNA polymerase III complex"/>
    <property type="evidence" value="ECO:0007669"/>
    <property type="project" value="UniProtKB-UniRule"/>
</dbReference>
<dbReference type="EMBL" id="LRGB01000243">
    <property type="protein sequence ID" value="KZS20210.1"/>
    <property type="molecule type" value="Genomic_DNA"/>
</dbReference>
<comment type="similarity">
    <text evidence="2 7">Belongs to the eukaryotic RPC34/RPC39 RNA polymerase subunit family.</text>
</comment>
<keyword evidence="3 7" id="KW-0240">DNA-directed RNA polymerase</keyword>
<dbReference type="GO" id="GO:0005737">
    <property type="term" value="C:cytoplasm"/>
    <property type="evidence" value="ECO:0007669"/>
    <property type="project" value="UniProtKB-ARBA"/>
</dbReference>
<keyword evidence="5 7" id="KW-0539">Nucleus</keyword>
<comment type="function">
    <text evidence="6 7">DNA-dependent RNA polymerase catalyzes the transcription of DNA into RNA using the four ribonucleoside triphosphates as substrates. Specific peripheric component of RNA polymerase III which synthesizes small RNAs, such as 5S rRNA and tRNAs.</text>
</comment>
<dbReference type="InterPro" id="IPR007832">
    <property type="entry name" value="RNA_pol_Rpc34"/>
</dbReference>
<dbReference type="FunFam" id="1.10.10.10:FF:000116">
    <property type="entry name" value="DNA-directed RNA polymerase III subunit RPC6"/>
    <property type="match status" value="1"/>
</dbReference>
<feature type="compositionally biased region" description="Basic and acidic residues" evidence="8">
    <location>
        <begin position="7"/>
        <end position="16"/>
    </location>
</feature>
<dbReference type="AlphaFoldDB" id="A0A0P6DEG8"/>
<dbReference type="PIRSF" id="PIRSF028763">
    <property type="entry name" value="RNA_pol_Rpc34"/>
    <property type="match status" value="1"/>
</dbReference>
<evidence type="ECO:0000256" key="7">
    <source>
        <dbReference type="PIRNR" id="PIRNR028763"/>
    </source>
</evidence>
<feature type="region of interest" description="Disordered" evidence="8">
    <location>
        <begin position="1"/>
        <end position="28"/>
    </location>
</feature>
<protein>
    <recommendedName>
        <fullName evidence="7">DNA-directed RNA polymerase III subunit RPC6</fullName>
        <shortName evidence="7">RNA polymerase III subunit C6</shortName>
    </recommendedName>
</protein>
<evidence type="ECO:0000313" key="11">
    <source>
        <dbReference type="Proteomes" id="UP000076858"/>
    </source>
</evidence>
<evidence type="ECO:0000256" key="4">
    <source>
        <dbReference type="ARBA" id="ARBA00023163"/>
    </source>
</evidence>
<evidence type="ECO:0000256" key="2">
    <source>
        <dbReference type="ARBA" id="ARBA00011038"/>
    </source>
</evidence>
<dbReference type="Pfam" id="PF05158">
    <property type="entry name" value="RNA_pol_Rpc34"/>
    <property type="match status" value="1"/>
</dbReference>
<evidence type="ECO:0000313" key="9">
    <source>
        <dbReference type="EMBL" id="JAN15979.1"/>
    </source>
</evidence>